<feature type="region of interest" description="Disordered" evidence="1">
    <location>
        <begin position="194"/>
        <end position="216"/>
    </location>
</feature>
<dbReference type="GO" id="GO:0035254">
    <property type="term" value="F:glutamate receptor binding"/>
    <property type="evidence" value="ECO:0007669"/>
    <property type="project" value="TreeGrafter"/>
</dbReference>
<keyword evidence="3" id="KW-1185">Reference proteome</keyword>
<organism evidence="2 3">
    <name type="scientific">Pleurodeles waltl</name>
    <name type="common">Iberian ribbed newt</name>
    <dbReference type="NCBI Taxonomy" id="8319"/>
    <lineage>
        <taxon>Eukaryota</taxon>
        <taxon>Metazoa</taxon>
        <taxon>Chordata</taxon>
        <taxon>Craniata</taxon>
        <taxon>Vertebrata</taxon>
        <taxon>Euteleostomi</taxon>
        <taxon>Amphibia</taxon>
        <taxon>Batrachia</taxon>
        <taxon>Caudata</taxon>
        <taxon>Salamandroidea</taxon>
        <taxon>Salamandridae</taxon>
        <taxon>Pleurodelinae</taxon>
        <taxon>Pleurodeles</taxon>
    </lineage>
</organism>
<dbReference type="GO" id="GO:0034237">
    <property type="term" value="F:protein kinase A regulatory subunit binding"/>
    <property type="evidence" value="ECO:0007669"/>
    <property type="project" value="TreeGrafter"/>
</dbReference>
<dbReference type="PANTHER" id="PTHR15182">
    <property type="entry name" value="A-KINASE ANCHOR PROTEIN 5-RELATED"/>
    <property type="match status" value="1"/>
</dbReference>
<dbReference type="AlphaFoldDB" id="A0AAV7MYT0"/>
<dbReference type="Proteomes" id="UP001066276">
    <property type="component" value="Chromosome 9"/>
</dbReference>
<dbReference type="GO" id="GO:0014069">
    <property type="term" value="C:postsynaptic density"/>
    <property type="evidence" value="ECO:0007669"/>
    <property type="project" value="TreeGrafter"/>
</dbReference>
<dbReference type="EMBL" id="JANPWB010000013">
    <property type="protein sequence ID" value="KAJ1107890.1"/>
    <property type="molecule type" value="Genomic_DNA"/>
</dbReference>
<name>A0AAV7MYT0_PLEWA</name>
<dbReference type="InterPro" id="IPR042375">
    <property type="entry name" value="AKAP5"/>
</dbReference>
<dbReference type="GO" id="GO:0060090">
    <property type="term" value="F:molecular adaptor activity"/>
    <property type="evidence" value="ECO:0007669"/>
    <property type="project" value="TreeGrafter"/>
</dbReference>
<sequence length="589" mass="65103">MAACHESASTSHLLQSSHNTHATKMVQLDHQLSSAPEISIRSCSPTMCLVKDDLGTFTSGKYSVLEEVVAQHDARGKLSEEISNKCTSDRVVVHTYNDDANKEPNCCYENLEDGTFGTEHIENKVQPEETLPKKGSVLEKKSKNMVTSSGRYARKPLKICFKKRSKALKCGLRSENDYDASDSTFKEMSVLHLENSEKSKTKTNSLTENGKGSQSCQGSGGTWASFKSLVIYRKKWNYSSKMQSCFAPKSCKDVKVVSTCPQNLSKPRPRSKLKIPCIKLAGSKNQHDEWELAYEAYSTAQTIVLESNLNKNKNRLGEGLDETKSNRSHSLFTIDLEDECNISNEELTSNNDQSSQKCSHFITRSGSGQPPQYCLEAEILSSEPVIDEEHIHPTKESLLQGQVEQFRDSTTPAEKCQENQWPAHTGQSLAVAKNQELPQGHGRENQNWIGNTVQEGPGPFTDLQNQHLNLSVVNTAEGTKQSGRSSANSVLCPERSDTIGDVCSESCVHVVSVHIGDLHRSDNGTWISDANGCDESLSSFSMSGVSDEYEELLVETASSLVKAVIQSSIEQLIDEMTFENHSQVFIVQT</sequence>
<evidence type="ECO:0000313" key="2">
    <source>
        <dbReference type="EMBL" id="KAJ1107890.1"/>
    </source>
</evidence>
<dbReference type="GO" id="GO:0050811">
    <property type="term" value="F:GABA receptor binding"/>
    <property type="evidence" value="ECO:0007669"/>
    <property type="project" value="TreeGrafter"/>
</dbReference>
<dbReference type="GO" id="GO:0060076">
    <property type="term" value="C:excitatory synapse"/>
    <property type="evidence" value="ECO:0007669"/>
    <property type="project" value="TreeGrafter"/>
</dbReference>
<reference evidence="2" key="1">
    <citation type="journal article" date="2022" name="bioRxiv">
        <title>Sequencing and chromosome-scale assembly of the giantPleurodeles waltlgenome.</title>
        <authorList>
            <person name="Brown T."/>
            <person name="Elewa A."/>
            <person name="Iarovenko S."/>
            <person name="Subramanian E."/>
            <person name="Araus A.J."/>
            <person name="Petzold A."/>
            <person name="Susuki M."/>
            <person name="Suzuki K.-i.T."/>
            <person name="Hayashi T."/>
            <person name="Toyoda A."/>
            <person name="Oliveira C."/>
            <person name="Osipova E."/>
            <person name="Leigh N.D."/>
            <person name="Simon A."/>
            <person name="Yun M.H."/>
        </authorList>
    </citation>
    <scope>NUCLEOTIDE SEQUENCE</scope>
    <source>
        <strain evidence="2">20211129_DDA</strain>
        <tissue evidence="2">Liver</tissue>
    </source>
</reference>
<evidence type="ECO:0000256" key="1">
    <source>
        <dbReference type="SAM" id="MobiDB-lite"/>
    </source>
</evidence>
<gene>
    <name evidence="2" type="ORF">NDU88_005277</name>
</gene>
<evidence type="ECO:0000313" key="3">
    <source>
        <dbReference type="Proteomes" id="UP001066276"/>
    </source>
</evidence>
<protein>
    <submittedName>
        <fullName evidence="2">Uncharacterized protein</fullName>
    </submittedName>
</protein>
<accession>A0AAV7MYT0</accession>
<dbReference type="GO" id="GO:0043197">
    <property type="term" value="C:dendritic spine"/>
    <property type="evidence" value="ECO:0007669"/>
    <property type="project" value="TreeGrafter"/>
</dbReference>
<comment type="caution">
    <text evidence="2">The sequence shown here is derived from an EMBL/GenBank/DDBJ whole genome shotgun (WGS) entry which is preliminary data.</text>
</comment>
<dbReference type="GO" id="GO:0008179">
    <property type="term" value="F:adenylate cyclase binding"/>
    <property type="evidence" value="ECO:0007669"/>
    <property type="project" value="InterPro"/>
</dbReference>
<dbReference type="GO" id="GO:0031698">
    <property type="term" value="F:beta-2 adrenergic receptor binding"/>
    <property type="evidence" value="ECO:0007669"/>
    <property type="project" value="TreeGrafter"/>
</dbReference>
<dbReference type="GO" id="GO:0032590">
    <property type="term" value="C:dendrite membrane"/>
    <property type="evidence" value="ECO:0007669"/>
    <property type="project" value="TreeGrafter"/>
</dbReference>
<dbReference type="PANTHER" id="PTHR15182:SF0">
    <property type="entry name" value="A-KINASE ANCHOR PROTEIN 5"/>
    <property type="match status" value="1"/>
</dbReference>
<proteinExistence type="predicted"/>